<evidence type="ECO:0008006" key="4">
    <source>
        <dbReference type="Google" id="ProtNLM"/>
    </source>
</evidence>
<sequence length="336" mass="38571">MGDTVADTEKMEVSRSSEKIDMTLDEIIELNKKEQKATSGAQRTKKKRMTNRYSILKKLGREGQQRFPFKRGAYQIQQGPYRPRFIGPYRQGFYRKRPNNFKRDPPSTNGVSPLNRKPWDTKDTEQLRHPRVKTQPWFNRKFYQPYRHPVWPMRRTPQPYAGRKFQHTRQNQGQGTTRPYTLNRTFLARKMNDRFGKYQKVRSWRKTPSSGSILTVSVPNTKTAPDPQAKVKQSAVTDMSPEAGAEAVAQPKGIPLRFNFKAVANQTGVSLNDRFTGLKIRGGTGYRPWRGRGGAERSPCSDQCHDPPGHRRHSSTSTTVPVFPDCCADSSPQQRD</sequence>
<evidence type="ECO:0000313" key="2">
    <source>
        <dbReference type="EMBL" id="KAG5853143.1"/>
    </source>
</evidence>
<keyword evidence="3" id="KW-1185">Reference proteome</keyword>
<comment type="caution">
    <text evidence="2">The sequence shown here is derived from an EMBL/GenBank/DDBJ whole genome shotgun (WGS) entry which is preliminary data.</text>
</comment>
<proteinExistence type="predicted"/>
<dbReference type="AlphaFoldDB" id="A0A9D3MSC3"/>
<reference evidence="2" key="1">
    <citation type="submission" date="2021-01" db="EMBL/GenBank/DDBJ databases">
        <title>A chromosome-scale assembly of European eel, Anguilla anguilla.</title>
        <authorList>
            <person name="Henkel C."/>
            <person name="Jong-Raadsen S.A."/>
            <person name="Dufour S."/>
            <person name="Weltzien F.-A."/>
            <person name="Palstra A.P."/>
            <person name="Pelster B."/>
            <person name="Spaink H.P."/>
            <person name="Van Den Thillart G.E."/>
            <person name="Jansen H."/>
            <person name="Zahm M."/>
            <person name="Klopp C."/>
            <person name="Cedric C."/>
            <person name="Louis A."/>
            <person name="Berthelot C."/>
            <person name="Parey E."/>
            <person name="Roest Crollius H."/>
            <person name="Montfort J."/>
            <person name="Robinson-Rechavi M."/>
            <person name="Bucao C."/>
            <person name="Bouchez O."/>
            <person name="Gislard M."/>
            <person name="Lluch J."/>
            <person name="Milhes M."/>
            <person name="Lampietro C."/>
            <person name="Lopez Roques C."/>
            <person name="Donnadieu C."/>
            <person name="Braasch I."/>
            <person name="Desvignes T."/>
            <person name="Postlethwait J."/>
            <person name="Bobe J."/>
            <person name="Guiguen Y."/>
            <person name="Dirks R."/>
        </authorList>
    </citation>
    <scope>NUCLEOTIDE SEQUENCE</scope>
    <source>
        <strain evidence="2">Tag_6206</strain>
        <tissue evidence="2">Liver</tissue>
    </source>
</reference>
<gene>
    <name evidence="2" type="ORF">ANANG_G00069950</name>
</gene>
<dbReference type="PANTHER" id="PTHR21038">
    <property type="entry name" value="40-2-3 PROTEIN-RELATED"/>
    <property type="match status" value="1"/>
</dbReference>
<organism evidence="2 3">
    <name type="scientific">Anguilla anguilla</name>
    <name type="common">European freshwater eel</name>
    <name type="synonym">Muraena anguilla</name>
    <dbReference type="NCBI Taxonomy" id="7936"/>
    <lineage>
        <taxon>Eukaryota</taxon>
        <taxon>Metazoa</taxon>
        <taxon>Chordata</taxon>
        <taxon>Craniata</taxon>
        <taxon>Vertebrata</taxon>
        <taxon>Euteleostomi</taxon>
        <taxon>Actinopterygii</taxon>
        <taxon>Neopterygii</taxon>
        <taxon>Teleostei</taxon>
        <taxon>Anguilliformes</taxon>
        <taxon>Anguillidae</taxon>
        <taxon>Anguilla</taxon>
    </lineage>
</organism>
<accession>A0A9D3MSC3</accession>
<evidence type="ECO:0000256" key="1">
    <source>
        <dbReference type="SAM" id="MobiDB-lite"/>
    </source>
</evidence>
<dbReference type="InterPro" id="IPR009782">
    <property type="entry name" value="FYTTD1"/>
</dbReference>
<name>A0A9D3MSC3_ANGAN</name>
<dbReference type="GO" id="GO:0016607">
    <property type="term" value="C:nuclear speck"/>
    <property type="evidence" value="ECO:0007669"/>
    <property type="project" value="TreeGrafter"/>
</dbReference>
<protein>
    <recommendedName>
        <fullName evidence="4">UAP56-interacting factor</fullName>
    </recommendedName>
</protein>
<evidence type="ECO:0000313" key="3">
    <source>
        <dbReference type="Proteomes" id="UP001044222"/>
    </source>
</evidence>
<feature type="region of interest" description="Disordered" evidence="1">
    <location>
        <begin position="285"/>
        <end position="336"/>
    </location>
</feature>
<dbReference type="Pfam" id="PF07078">
    <property type="entry name" value="FYTT"/>
    <property type="match status" value="1"/>
</dbReference>
<dbReference type="GO" id="GO:0003729">
    <property type="term" value="F:mRNA binding"/>
    <property type="evidence" value="ECO:0007669"/>
    <property type="project" value="InterPro"/>
</dbReference>
<feature type="region of interest" description="Disordered" evidence="1">
    <location>
        <begin position="95"/>
        <end position="121"/>
    </location>
</feature>
<dbReference type="Proteomes" id="UP001044222">
    <property type="component" value="Unassembled WGS sequence"/>
</dbReference>
<dbReference type="PANTHER" id="PTHR21038:SF3">
    <property type="entry name" value="UAP56-INTERACTING FACTOR"/>
    <property type="match status" value="1"/>
</dbReference>
<dbReference type="GO" id="GO:0006406">
    <property type="term" value="P:mRNA export from nucleus"/>
    <property type="evidence" value="ECO:0007669"/>
    <property type="project" value="InterPro"/>
</dbReference>
<dbReference type="EMBL" id="JAFIRN010000003">
    <property type="protein sequence ID" value="KAG5853143.1"/>
    <property type="molecule type" value="Genomic_DNA"/>
</dbReference>